<keyword evidence="4" id="KW-1185">Reference proteome</keyword>
<reference evidence="3" key="1">
    <citation type="submission" date="2015-09" db="EMBL/GenBank/DDBJ databases">
        <authorList>
            <person name="Zhao X."/>
        </authorList>
    </citation>
    <scope>NUCLEOTIDE SEQUENCE [LARGE SCALE GENOMIC DNA]</scope>
</reference>
<evidence type="ECO:0000313" key="4">
    <source>
        <dbReference type="Proteomes" id="UP000201646"/>
    </source>
</evidence>
<dbReference type="GO" id="GO:0004518">
    <property type="term" value="F:nuclease activity"/>
    <property type="evidence" value="ECO:0007669"/>
    <property type="project" value="UniProtKB-KW"/>
</dbReference>
<dbReference type="EMBL" id="KT321316">
    <property type="protein sequence ID" value="ALA45463.1"/>
    <property type="molecule type" value="Genomic_DNA"/>
</dbReference>
<gene>
    <name evidence="3" type="ORF">ADP64_000007</name>
</gene>
<dbReference type="KEGG" id="vg:26798890"/>
<dbReference type="SUPFAM" id="SSF56672">
    <property type="entry name" value="DNA/RNA polymerases"/>
    <property type="match status" value="1"/>
</dbReference>
<evidence type="ECO:0000256" key="1">
    <source>
        <dbReference type="ARBA" id="ARBA00022722"/>
    </source>
</evidence>
<dbReference type="Proteomes" id="UP000201646">
    <property type="component" value="Segment"/>
</dbReference>
<dbReference type="InterPro" id="IPR023211">
    <property type="entry name" value="DNA_pol_palm_dom_sf"/>
</dbReference>
<dbReference type="OrthoDB" id="3536at10239"/>
<name>A0A0K2FII2_9CAUD</name>
<organism evidence="3 4">
    <name type="scientific">Achromobacter phage phiAxp-2</name>
    <dbReference type="NCBI Taxonomy" id="1664246"/>
    <lineage>
        <taxon>Viruses</taxon>
        <taxon>Duplodnaviria</taxon>
        <taxon>Heunggongvirae</taxon>
        <taxon>Uroviricota</taxon>
        <taxon>Caudoviricetes</taxon>
        <taxon>Casjensviridae</taxon>
        <taxon>Fengtaivirus</taxon>
        <taxon>Fengtaivirus Axp2</taxon>
    </lineage>
</organism>
<dbReference type="GeneID" id="26798890"/>
<evidence type="ECO:0000256" key="2">
    <source>
        <dbReference type="ARBA" id="ARBA00022801"/>
    </source>
</evidence>
<dbReference type="RefSeq" id="YP_009226425.1">
    <property type="nucleotide sequence ID" value="NC_029106.1"/>
</dbReference>
<evidence type="ECO:0000313" key="3">
    <source>
        <dbReference type="EMBL" id="ALA45463.1"/>
    </source>
</evidence>
<proteinExistence type="predicted"/>
<accession>A0A0K2FII2</accession>
<dbReference type="InterPro" id="IPR043502">
    <property type="entry name" value="DNA/RNA_pol_sf"/>
</dbReference>
<keyword evidence="2" id="KW-0378">Hydrolase</keyword>
<sequence>MGFFTTERKLALLDIENFRNYFLTQFKAPASGREVGYEMWPERGEPLGVDGIKGVLKNYRIITFNGNNYDIPILTLALAGANNRELKAASDEIIQKRMRPWTFYDEYRLKPPDYLDHIDLYEVAPGVRIGLKKYGARMHTKWLQDLPFHHDALIAPEQRPFVRRYCINDLDMLWELACALEGEMNLRNAISDKYGMDVRSKSDAQIAEAIIKNQVEVKTGRKLWKEERERKERVRAGLEEPMARVFNYKAPDFIQFEDDDLCDLLREIETAAFRINSDSGKVMMPAFLEKRVIQIGDIRLTMGIGGIHSTESKQIVKADDEFMLCDRDVTSYYPFLILICAMFPPKLGAIFLEIYRMIVEERVAAKHKSAAAKAALDKLEEKFWKTVADSMKIFANGAFGKLGSEWSVLYAPHLLIQVTITGQLAILMLIARAYKHGFKAVSANTDGVVFYIERERKGLFNAVVTDWEWDTGLNTEEVEYKALYSRDVNNYLAITTKDEVKGKGIFTKPGLKKDPQHWICYQAVIDFLKDGRALADTIGSAGDIRDFVQVRAVGDGGGVYNGKYLGKTVRWYMSIDSLGPITMQDSGNKVAGTDGCMPCMTLPDEIPDDLDRQWYLNEAHAVLDDLGYDERPLNITGRRGKVLGYLPGRKNVHVVDLGTMVAACGAMPASRREPWIEVQEAPVGQKLCVKCQRADSL</sequence>
<dbReference type="Gene3D" id="3.90.1600.10">
    <property type="entry name" value="Palm domain of DNA polymerase"/>
    <property type="match status" value="1"/>
</dbReference>
<keyword evidence="1" id="KW-0540">Nuclease</keyword>
<protein>
    <submittedName>
        <fullName evidence="3">DNA polymerase</fullName>
    </submittedName>
</protein>
<dbReference type="GO" id="GO:0016787">
    <property type="term" value="F:hydrolase activity"/>
    <property type="evidence" value="ECO:0007669"/>
    <property type="project" value="UniProtKB-KW"/>
</dbReference>